<dbReference type="EMBL" id="AWUE01024517">
    <property type="protein sequence ID" value="OMO50519.1"/>
    <property type="molecule type" value="Genomic_DNA"/>
</dbReference>
<gene>
    <name evidence="2" type="ORF">COLO4_38039</name>
</gene>
<reference evidence="3" key="1">
    <citation type="submission" date="2013-09" db="EMBL/GenBank/DDBJ databases">
        <title>Corchorus olitorius genome sequencing.</title>
        <authorList>
            <person name="Alam M."/>
            <person name="Haque M.S."/>
            <person name="Islam M.S."/>
            <person name="Emdad E.M."/>
            <person name="Islam M.M."/>
            <person name="Ahmed B."/>
            <person name="Halim A."/>
            <person name="Hossen Q.M.M."/>
            <person name="Hossain M.Z."/>
            <person name="Ahmed R."/>
            <person name="Khan M.M."/>
            <person name="Islam R."/>
            <person name="Rashid M.M."/>
            <person name="Khan S.A."/>
            <person name="Rahman M.S."/>
            <person name="Alam M."/>
            <person name="Yahiya A.S."/>
            <person name="Khan M.S."/>
            <person name="Azam M.S."/>
            <person name="Haque T."/>
            <person name="Lashkar M.Z.H."/>
            <person name="Akhand A.I."/>
            <person name="Morshed G."/>
            <person name="Roy S."/>
            <person name="Uddin K.S."/>
            <person name="Rabeya T."/>
            <person name="Hossain A.S."/>
            <person name="Chowdhury A."/>
            <person name="Snigdha A.R."/>
            <person name="Mortoza M.S."/>
            <person name="Matin S.A."/>
            <person name="Hoque S.M.E."/>
            <person name="Islam M.K."/>
            <person name="Roy D.K."/>
            <person name="Haider R."/>
            <person name="Moosa M.M."/>
            <person name="Elias S.M."/>
            <person name="Hasan A.M."/>
            <person name="Jahan S."/>
            <person name="Shafiuddin M."/>
            <person name="Mahmood N."/>
            <person name="Shommy N.S."/>
        </authorList>
    </citation>
    <scope>NUCLEOTIDE SEQUENCE [LARGE SCALE GENOMIC DNA]</scope>
    <source>
        <strain evidence="3">cv. O-4</strain>
    </source>
</reference>
<evidence type="ECO:0000256" key="1">
    <source>
        <dbReference type="SAM" id="MobiDB-lite"/>
    </source>
</evidence>
<organism evidence="2 3">
    <name type="scientific">Corchorus olitorius</name>
    <dbReference type="NCBI Taxonomy" id="93759"/>
    <lineage>
        <taxon>Eukaryota</taxon>
        <taxon>Viridiplantae</taxon>
        <taxon>Streptophyta</taxon>
        <taxon>Embryophyta</taxon>
        <taxon>Tracheophyta</taxon>
        <taxon>Spermatophyta</taxon>
        <taxon>Magnoliopsida</taxon>
        <taxon>eudicotyledons</taxon>
        <taxon>Gunneridae</taxon>
        <taxon>Pentapetalae</taxon>
        <taxon>rosids</taxon>
        <taxon>malvids</taxon>
        <taxon>Malvales</taxon>
        <taxon>Malvaceae</taxon>
        <taxon>Grewioideae</taxon>
        <taxon>Apeibeae</taxon>
        <taxon>Corchorus</taxon>
    </lineage>
</organism>
<feature type="compositionally biased region" description="Basic and acidic residues" evidence="1">
    <location>
        <begin position="37"/>
        <end position="54"/>
    </location>
</feature>
<dbReference type="AlphaFoldDB" id="A0A1R3FXF6"/>
<name>A0A1R3FXF6_9ROSI</name>
<comment type="caution">
    <text evidence="2">The sequence shown here is derived from an EMBL/GenBank/DDBJ whole genome shotgun (WGS) entry which is preliminary data.</text>
</comment>
<protein>
    <submittedName>
        <fullName evidence="2">Uncharacterized protein</fullName>
    </submittedName>
</protein>
<keyword evidence="3" id="KW-1185">Reference proteome</keyword>
<evidence type="ECO:0000313" key="3">
    <source>
        <dbReference type="Proteomes" id="UP000187203"/>
    </source>
</evidence>
<accession>A0A1R3FXF6</accession>
<sequence>MSQENGDGLAFVMLPSSFDVSVMDNSSFGISPGVEKSISETRIGREEEKEDSVNKQRGGVGRQGRDGQPLLKLKAARDNDDIPDFQDDTDGLSATNKELVKETHNAGESQIKLIRKGPVSDSHVGAKKKAISKEFNGSQDVMMEDEVATKGDKNFVFKAANESSNTGGGSKTNKKWKRVAVTGFRKEKGSNDQSHKVSGKKREGSNGALVEVRKKSMEDGLAVWNKSIYGSLELKIDKLKREISAFYEKGKKGRNLDDLNALLSELIELEKCQEVY</sequence>
<evidence type="ECO:0000313" key="2">
    <source>
        <dbReference type="EMBL" id="OMO50519.1"/>
    </source>
</evidence>
<feature type="compositionally biased region" description="Basic and acidic residues" evidence="1">
    <location>
        <begin position="187"/>
        <end position="204"/>
    </location>
</feature>
<dbReference type="Proteomes" id="UP000187203">
    <property type="component" value="Unassembled WGS sequence"/>
</dbReference>
<proteinExistence type="predicted"/>
<feature type="region of interest" description="Disordered" evidence="1">
    <location>
        <begin position="29"/>
        <end position="70"/>
    </location>
</feature>
<feature type="region of interest" description="Disordered" evidence="1">
    <location>
        <begin position="187"/>
        <end position="206"/>
    </location>
</feature>